<sequence length="266" mass="31040">MTLLLSACQKQSVAESSIWKICEKYPEVCDATHSGALCGIQKNDTIRAVAQHHETLSSLNAYNALKTLEKYRLCLEDAYVSENVRNKKDKQSQVSTIRKIPEIQRDIMADTRSLVRPEINLWLWQNTQNDDYLESIKNGVEMAESIHPDVYIAMMYEAARHDLEKARDYARKVLANATVIADIEPKVYEFYIEYYIRKEDFHKAAIWQGLYSARDKERAEINADYFQLHEKMTDRQMANAQSKVEELLFDARWLNKSMSEFPRELI</sequence>
<comment type="caution">
    <text evidence="1">The sequence shown here is derived from an EMBL/GenBank/DDBJ whole genome shotgun (WGS) entry which is preliminary data.</text>
</comment>
<dbReference type="Proteomes" id="UP001520878">
    <property type="component" value="Unassembled WGS sequence"/>
</dbReference>
<dbReference type="Pfam" id="PF11207">
    <property type="entry name" value="DUF2989"/>
    <property type="match status" value="1"/>
</dbReference>
<proteinExistence type="predicted"/>
<evidence type="ECO:0000313" key="1">
    <source>
        <dbReference type="EMBL" id="MCC2617764.1"/>
    </source>
</evidence>
<organism evidence="1 2">
    <name type="scientific">Fluctibacter halophilus</name>
    <dbReference type="NCBI Taxonomy" id="226011"/>
    <lineage>
        <taxon>Bacteria</taxon>
        <taxon>Pseudomonadati</taxon>
        <taxon>Pseudomonadota</taxon>
        <taxon>Gammaproteobacteria</taxon>
        <taxon>Alteromonadales</taxon>
        <taxon>Alteromonadaceae</taxon>
        <taxon>Fluctibacter</taxon>
    </lineage>
</organism>
<dbReference type="InterPro" id="IPR021372">
    <property type="entry name" value="DUF2989"/>
</dbReference>
<reference evidence="1 2" key="1">
    <citation type="submission" date="2021-10" db="EMBL/GenBank/DDBJ databases">
        <title>Draft genome of Aestuariibacter halophilus JC2043.</title>
        <authorList>
            <person name="Emsley S.A."/>
            <person name="Pfannmuller K.M."/>
            <person name="Ushijima B."/>
            <person name="Saw J.H."/>
            <person name="Videau P."/>
        </authorList>
    </citation>
    <scope>NUCLEOTIDE SEQUENCE [LARGE SCALE GENOMIC DNA]</scope>
    <source>
        <strain evidence="1 2">JC2043</strain>
    </source>
</reference>
<accession>A0ABS8GBG4</accession>
<dbReference type="RefSeq" id="WP_229162132.1">
    <property type="nucleotide sequence ID" value="NZ_JAJEWP010000006.1"/>
</dbReference>
<protein>
    <submittedName>
        <fullName evidence="1">DUF2989 domain-containing protein</fullName>
    </submittedName>
</protein>
<evidence type="ECO:0000313" key="2">
    <source>
        <dbReference type="Proteomes" id="UP001520878"/>
    </source>
</evidence>
<name>A0ABS8GBG4_9ALTE</name>
<keyword evidence="2" id="KW-1185">Reference proteome</keyword>
<dbReference type="EMBL" id="JAJEWP010000006">
    <property type="protein sequence ID" value="MCC2617764.1"/>
    <property type="molecule type" value="Genomic_DNA"/>
</dbReference>
<gene>
    <name evidence="1" type="ORF">LJ739_16040</name>
</gene>